<keyword evidence="3" id="KW-1185">Reference proteome</keyword>
<dbReference type="InterPro" id="IPR008042">
    <property type="entry name" value="Retrotrans_Pao"/>
</dbReference>
<protein>
    <recommendedName>
        <fullName evidence="1">Integrase catalytic domain-containing protein</fullName>
    </recommendedName>
</protein>
<organism evidence="2 3">
    <name type="scientific">Araneus ventricosus</name>
    <name type="common">Orbweaver spider</name>
    <name type="synonym">Epeira ventricosa</name>
    <dbReference type="NCBI Taxonomy" id="182803"/>
    <lineage>
        <taxon>Eukaryota</taxon>
        <taxon>Metazoa</taxon>
        <taxon>Ecdysozoa</taxon>
        <taxon>Arthropoda</taxon>
        <taxon>Chelicerata</taxon>
        <taxon>Arachnida</taxon>
        <taxon>Araneae</taxon>
        <taxon>Araneomorphae</taxon>
        <taxon>Entelegynae</taxon>
        <taxon>Araneoidea</taxon>
        <taxon>Araneidae</taxon>
        <taxon>Araneus</taxon>
    </lineage>
</organism>
<dbReference type="Pfam" id="PF05380">
    <property type="entry name" value="Peptidase_A17"/>
    <property type="match status" value="1"/>
</dbReference>
<evidence type="ECO:0000259" key="1">
    <source>
        <dbReference type="PROSITE" id="PS50994"/>
    </source>
</evidence>
<reference evidence="2 3" key="1">
    <citation type="journal article" date="2019" name="Sci. Rep.">
        <title>Orb-weaving spider Araneus ventricosus genome elucidates the spidroin gene catalogue.</title>
        <authorList>
            <person name="Kono N."/>
            <person name="Nakamura H."/>
            <person name="Ohtoshi R."/>
            <person name="Moran D.A.P."/>
            <person name="Shinohara A."/>
            <person name="Yoshida Y."/>
            <person name="Fujiwara M."/>
            <person name="Mori M."/>
            <person name="Tomita M."/>
            <person name="Arakawa K."/>
        </authorList>
    </citation>
    <scope>NUCLEOTIDE SEQUENCE [LARGE SCALE GENOMIC DNA]</scope>
</reference>
<feature type="domain" description="Integrase catalytic" evidence="1">
    <location>
        <begin position="1408"/>
        <end position="1607"/>
    </location>
</feature>
<dbReference type="GO" id="GO:0003676">
    <property type="term" value="F:nucleic acid binding"/>
    <property type="evidence" value="ECO:0007669"/>
    <property type="project" value="InterPro"/>
</dbReference>
<comment type="caution">
    <text evidence="2">The sequence shown here is derived from an EMBL/GenBank/DDBJ whole genome shotgun (WGS) entry which is preliminary data.</text>
</comment>
<dbReference type="Pfam" id="PF17921">
    <property type="entry name" value="Integrase_H2C2"/>
    <property type="match status" value="1"/>
</dbReference>
<dbReference type="InterPro" id="IPR012337">
    <property type="entry name" value="RNaseH-like_sf"/>
</dbReference>
<accession>A0A4Y2KQJ5</accession>
<evidence type="ECO:0000313" key="3">
    <source>
        <dbReference type="Proteomes" id="UP000499080"/>
    </source>
</evidence>
<dbReference type="PROSITE" id="PS50994">
    <property type="entry name" value="INTEGRASE"/>
    <property type="match status" value="1"/>
</dbReference>
<dbReference type="CDD" id="cd00303">
    <property type="entry name" value="retropepsin_like"/>
    <property type="match status" value="1"/>
</dbReference>
<dbReference type="InterPro" id="IPR041588">
    <property type="entry name" value="Integrase_H2C2"/>
</dbReference>
<dbReference type="OrthoDB" id="6436818at2759"/>
<evidence type="ECO:0000313" key="2">
    <source>
        <dbReference type="EMBL" id="GBN04651.1"/>
    </source>
</evidence>
<dbReference type="InterPro" id="IPR021109">
    <property type="entry name" value="Peptidase_aspartic_dom_sf"/>
</dbReference>
<sequence>MTITELNRKQTAYKNKLKKIEQFVNSFQSVDGTKDYIELTSKLNSINDILKELDNLQNDYCSLPDKVELNNSLEILSDMEEDAEKFKVSILVFLSKYEEQKKENAKLSPKSHIKLPDLPLPTFSGKFQEFENFKTQFMSVIGNNDSLNESQKLMYLKSTLKNEAALIQSDQDNFDSLLKASENRYENKRALVDIHIAGIFSINKLHNENPTQIRSLIDTVRNHMRSLKNLKLESNSLSDAIILHVLNNKIDKESQRLFQLSLTTTQVPSLQDFLSFLEVRCIQLESAIKSDFAEKSIPIKNKSSSGVNNSRWKSFLTKDKNKTSTAVESNPNQGQKACVICNQFKKHSVYNCEMFLNHSPLERYELCKKHNICTNCLNFHPFKSCISKSRCHICSSFHNTKLHRDKTDVSIPSTAEAFIDTAPKVNSEQCFALCSTDKKNSKPMKYLMSTAVAYVNGMPVRIILDSASEINFISSDCAISLGLKRNRINSSVSGINGLAQDIKYETNAIISNKDDSFNESLKFMVVPKISSVTPSCNLDISKLSLPKHIKLADPSFHKPAKISMLLGAQVFFKIIKADQIKINDSITLQNSVFNYIVTGGLPTADDKLHCFLLYEQEGLENLISKFWQLQSMEDESLNLNSQTKLCEDHFVNNHRRDRTGHYIVQMAFLKEPSCLGESKQTAIRRLNSLWRKLEANPNLQQLYRNFIHEYLDMGHMEQVFEVSEPTVAYYMPHHGVLRPDSKSTPLRTVFDASCATSTGESLNSILANRGIIQDELFAILLRFRKNRIGLISDIKKMFRMIFIDESQRDLLRIVWKESIDDSIKTYKMNRVVYGTTCAPYLAQRVLKQLVMDDGHNYPLAASAVSSDMYMDDLLTSAADIYSAKQLKEQLIALFRGGGMELHKWSSNCKELLANSEVSDGDVSLTIPDETKALGLLWRPQKDSLAFSVSANVDTCESCKITKRSVLSTTARIFDPLGLISPVVTKAKLVMQELWRLKLDWNDSLPIQLESQWKRFVTFLSTINTLNIPRYIFLDYALKLELHGFADASEKAYGAAIYVRCLSNSGEISTNLLCSKSRIAPLKSVTIPRLELCAAVLLAKLAQKTITSMKISFHSTVLWTDSTIVLAWIQKVPSVLKPFVRNRVGAIQNLTEISAWKHVPSKENPADIISRGIDPEKIQDCNLWWFGPSFLQDHSVVSPCVCSDINDNELYQREFKKTPTDPVCFVVQGQEVLPIINNCSSFTRLQRVIGWCVRFVRNAKNSLQPSKGNLTSPELFKSLMCLVKNVQANCFAQEIQCLKRGQQLPNSSSLINLSPFLDEQDILRVGGRLKNSNLPIERKHPILLPYNNHFSDLIINHFHVLYLHTGAEATLANIRTKFWLINGRNYVRKIIRKCIPCLKVSAKGSNQVMADLPSSRVNVSRVFKRVGIDFCGPFSIKLLSGRFKKSYKCYICIFICFVVKSVHLEIVNSCSTDAFIGALKRFITRRGKPSDNGTNFVGANNELRKILKDLFNKESTGKIEDFIASEGIVWHFNPPATPHFGGLWEAGFKSLKSHLKRVVGNTVLTHEEFSTLVIQVEAVLNSRPLCNLSRDPNDDFVLTPAHFLVGSSLTALPDRDLTEVPINRLNRWQLVQRLSQIFWKKWSTDYLNRLQSRVKWRKGSVEWKKGRALLAIIQEPGSVYIGHVTLTSGNSEDIVTSIIFYLPGRGISLEKLVVIGCDGTAVNTGWKNDMIRRIEIHLWKSLQWAVCLLHFNELPFRHLFQYLDGKSLRGPIGEKLSSCGKRPVIGFKSIDCQISTIDRSILSKDQQYLLDIFMAIKLGNCKEDLAVRDPGPLSHSRWLTTVNRTLRLYLGEESPTPERQEIVVFILKSYAPMWFSIKTSKYFTEGPKLVYQLIQSSRYLPEDLRNIVYEMAFSLIQNI</sequence>
<dbReference type="Proteomes" id="UP000499080">
    <property type="component" value="Unassembled WGS sequence"/>
</dbReference>
<dbReference type="Pfam" id="PF18701">
    <property type="entry name" value="DUF5641"/>
    <property type="match status" value="1"/>
</dbReference>
<dbReference type="EMBL" id="BGPR01004903">
    <property type="protein sequence ID" value="GBN04651.1"/>
    <property type="molecule type" value="Genomic_DNA"/>
</dbReference>
<dbReference type="PANTHER" id="PTHR47331">
    <property type="entry name" value="PHD-TYPE DOMAIN-CONTAINING PROTEIN"/>
    <property type="match status" value="1"/>
</dbReference>
<dbReference type="GO" id="GO:0015074">
    <property type="term" value="P:DNA integration"/>
    <property type="evidence" value="ECO:0007669"/>
    <property type="project" value="InterPro"/>
</dbReference>
<dbReference type="InterPro" id="IPR005312">
    <property type="entry name" value="DUF1759"/>
</dbReference>
<dbReference type="GO" id="GO:0042575">
    <property type="term" value="C:DNA polymerase complex"/>
    <property type="evidence" value="ECO:0007669"/>
    <property type="project" value="UniProtKB-ARBA"/>
</dbReference>
<dbReference type="Pfam" id="PF03564">
    <property type="entry name" value="DUF1759"/>
    <property type="match status" value="1"/>
</dbReference>
<dbReference type="InterPro" id="IPR040676">
    <property type="entry name" value="DUF5641"/>
</dbReference>
<dbReference type="InterPro" id="IPR043502">
    <property type="entry name" value="DNA/RNA_pol_sf"/>
</dbReference>
<gene>
    <name evidence="2" type="ORF">AVEN_238654_1</name>
</gene>
<dbReference type="Gene3D" id="3.30.420.10">
    <property type="entry name" value="Ribonuclease H-like superfamily/Ribonuclease H"/>
    <property type="match status" value="1"/>
</dbReference>
<dbReference type="GO" id="GO:0071897">
    <property type="term" value="P:DNA biosynthetic process"/>
    <property type="evidence" value="ECO:0007669"/>
    <property type="project" value="UniProtKB-ARBA"/>
</dbReference>
<proteinExistence type="predicted"/>
<name>A0A4Y2KQJ5_ARAVE</name>
<dbReference type="PANTHER" id="PTHR47331:SF1">
    <property type="entry name" value="GAG-LIKE PROTEIN"/>
    <property type="match status" value="1"/>
</dbReference>
<dbReference type="Gene3D" id="2.40.70.10">
    <property type="entry name" value="Acid Proteases"/>
    <property type="match status" value="1"/>
</dbReference>
<dbReference type="SUPFAM" id="SSF56672">
    <property type="entry name" value="DNA/RNA polymerases"/>
    <property type="match status" value="1"/>
</dbReference>
<dbReference type="SUPFAM" id="SSF53098">
    <property type="entry name" value="Ribonuclease H-like"/>
    <property type="match status" value="1"/>
</dbReference>
<dbReference type="Gene3D" id="1.10.340.70">
    <property type="match status" value="1"/>
</dbReference>
<dbReference type="InterPro" id="IPR001584">
    <property type="entry name" value="Integrase_cat-core"/>
</dbReference>
<dbReference type="InterPro" id="IPR036397">
    <property type="entry name" value="RNaseH_sf"/>
</dbReference>